<evidence type="ECO:0000256" key="3">
    <source>
        <dbReference type="ARBA" id="ARBA00022603"/>
    </source>
</evidence>
<keyword evidence="4" id="KW-0808">Transferase</keyword>
<dbReference type="GO" id="GO:0032259">
    <property type="term" value="P:methylation"/>
    <property type="evidence" value="ECO:0007669"/>
    <property type="project" value="UniProtKB-KW"/>
</dbReference>
<comment type="subcellular location">
    <subcellularLocation>
        <location evidence="1">Cytoplasm</location>
    </subcellularLocation>
</comment>
<dbReference type="InterPro" id="IPR041532">
    <property type="entry name" value="RlmI-like_PUA"/>
</dbReference>
<evidence type="ECO:0000259" key="8">
    <source>
        <dbReference type="Pfam" id="PF17785"/>
    </source>
</evidence>
<comment type="similarity">
    <text evidence="6">Belongs to the methyltransferase superfamily. RlmI family.</text>
</comment>
<keyword evidence="3 9" id="KW-0489">Methyltransferase</keyword>
<dbReference type="Gene3D" id="3.40.50.150">
    <property type="entry name" value="Vaccinia Virus protein VP39"/>
    <property type="match status" value="1"/>
</dbReference>
<evidence type="ECO:0000259" key="7">
    <source>
        <dbReference type="Pfam" id="PF10672"/>
    </source>
</evidence>
<dbReference type="InterPro" id="IPR029063">
    <property type="entry name" value="SAM-dependent_MTases_sf"/>
</dbReference>
<evidence type="ECO:0000256" key="2">
    <source>
        <dbReference type="ARBA" id="ARBA00022490"/>
    </source>
</evidence>
<feature type="domain" description="S-adenosylmethionine-dependent methyltransferase" evidence="7">
    <location>
        <begin position="182"/>
        <end position="333"/>
    </location>
</feature>
<dbReference type="CDD" id="cd21153">
    <property type="entry name" value="PUA_RlmI"/>
    <property type="match status" value="1"/>
</dbReference>
<dbReference type="PANTHER" id="PTHR42873">
    <property type="entry name" value="RIBOSOMAL RNA LARGE SUBUNIT METHYLTRANSFERASE"/>
    <property type="match status" value="1"/>
</dbReference>
<accession>A0A8S8X8X9</accession>
<keyword evidence="10" id="KW-1185">Reference proteome</keyword>
<dbReference type="Gene3D" id="3.30.750.80">
    <property type="entry name" value="RNA methyltransferase domain (HRMD) like"/>
    <property type="match status" value="1"/>
</dbReference>
<dbReference type="InterPro" id="IPR019614">
    <property type="entry name" value="SAM-dep_methyl-trfase"/>
</dbReference>
<sequence length="392" mass="42145">MTDRPKLRLLPRHEARVRGGHPWVFSNEIAMDVAARALPPGGLVELEDARGAPLATAYFNPRTLIAARVLGAPGTVVDRAFWHERLAAALHLRERMFDKPFYRLVHAEADRLPALIVDRMGDVLSVQANAAGIDAALDDILGALTDLLKPRAILLRNDSPVRELEGLPQETRVAHGTIDAPVEIEENGCKFLLDLRDGQKTGWFYDQRANRAFVAGFAKNARVLDLYAYAGGFALAAAKAGAREVIAVDRSAGAIEAINANAAANGLKVDAVKAEVFADLERRIGLNETYDVVIVDPPAFIKSKKETASGLRGYAKLAKLAAPLVAPGGILFTASCSHHADLVNFAHAITHGLGQAKRSGRVLQTSGAGPDHPVHPLLPESAYLKALTFQLD</sequence>
<dbReference type="GO" id="GO:0003723">
    <property type="term" value="F:RNA binding"/>
    <property type="evidence" value="ECO:0007669"/>
    <property type="project" value="InterPro"/>
</dbReference>
<evidence type="ECO:0000256" key="6">
    <source>
        <dbReference type="ARBA" id="ARBA00038091"/>
    </source>
</evidence>
<dbReference type="CDD" id="cd11572">
    <property type="entry name" value="RlmI_M_like"/>
    <property type="match status" value="1"/>
</dbReference>
<dbReference type="GO" id="GO:0005737">
    <property type="term" value="C:cytoplasm"/>
    <property type="evidence" value="ECO:0007669"/>
    <property type="project" value="UniProtKB-SubCell"/>
</dbReference>
<evidence type="ECO:0000313" key="9">
    <source>
        <dbReference type="EMBL" id="GIL39933.1"/>
    </source>
</evidence>
<feature type="domain" description="RlmI-like PUA" evidence="8">
    <location>
        <begin position="7"/>
        <end position="70"/>
    </location>
</feature>
<dbReference type="GO" id="GO:0008168">
    <property type="term" value="F:methyltransferase activity"/>
    <property type="evidence" value="ECO:0007669"/>
    <property type="project" value="UniProtKB-KW"/>
</dbReference>
<dbReference type="RefSeq" id="WP_420243050.1">
    <property type="nucleotide sequence ID" value="NZ_BOPV01000001.1"/>
</dbReference>
<dbReference type="InterPro" id="IPR015947">
    <property type="entry name" value="PUA-like_sf"/>
</dbReference>
<name>A0A8S8X8X9_9PROT</name>
<dbReference type="InterPro" id="IPR036974">
    <property type="entry name" value="PUA_sf"/>
</dbReference>
<dbReference type="PANTHER" id="PTHR42873:SF1">
    <property type="entry name" value="S-ADENOSYLMETHIONINE-DEPENDENT METHYLTRANSFERASE DOMAIN-CONTAINING PROTEIN"/>
    <property type="match status" value="1"/>
</dbReference>
<gene>
    <name evidence="9" type="ORF">TMPK1_21700</name>
</gene>
<comment type="caution">
    <text evidence="9">The sequence shown here is derived from an EMBL/GenBank/DDBJ whole genome shotgun (WGS) entry which is preliminary data.</text>
</comment>
<evidence type="ECO:0000256" key="5">
    <source>
        <dbReference type="ARBA" id="ARBA00022691"/>
    </source>
</evidence>
<dbReference type="Pfam" id="PF10672">
    <property type="entry name" value="Methyltrans_SAM"/>
    <property type="match status" value="1"/>
</dbReference>
<proteinExistence type="inferred from homology"/>
<dbReference type="SUPFAM" id="SSF53335">
    <property type="entry name" value="S-adenosyl-L-methionine-dependent methyltransferases"/>
    <property type="match status" value="1"/>
</dbReference>
<dbReference type="SUPFAM" id="SSF88697">
    <property type="entry name" value="PUA domain-like"/>
    <property type="match status" value="1"/>
</dbReference>
<dbReference type="AlphaFoldDB" id="A0A8S8X8X9"/>
<dbReference type="Pfam" id="PF17785">
    <property type="entry name" value="PUA_3"/>
    <property type="match status" value="1"/>
</dbReference>
<evidence type="ECO:0000256" key="4">
    <source>
        <dbReference type="ARBA" id="ARBA00022679"/>
    </source>
</evidence>
<keyword evidence="5" id="KW-0949">S-adenosyl-L-methionine</keyword>
<dbReference type="PROSITE" id="PS50890">
    <property type="entry name" value="PUA"/>
    <property type="match status" value="1"/>
</dbReference>
<dbReference type="Gene3D" id="2.30.130.10">
    <property type="entry name" value="PUA domain"/>
    <property type="match status" value="1"/>
</dbReference>
<dbReference type="EMBL" id="BOPV01000001">
    <property type="protein sequence ID" value="GIL39933.1"/>
    <property type="molecule type" value="Genomic_DNA"/>
</dbReference>
<reference evidence="9" key="1">
    <citation type="submission" date="2021-02" db="EMBL/GenBank/DDBJ databases">
        <title>Genome sequence of Rhodospirillales sp. strain TMPK1 isolated from soil.</title>
        <authorList>
            <person name="Nakai R."/>
            <person name="Kusada H."/>
            <person name="Tamaki H."/>
        </authorList>
    </citation>
    <scope>NUCLEOTIDE SEQUENCE</scope>
    <source>
        <strain evidence="9">TMPK1</strain>
    </source>
</reference>
<keyword evidence="2" id="KW-0963">Cytoplasm</keyword>
<protein>
    <submittedName>
        <fullName evidence="9">SAM-dependent methyltransferase</fullName>
    </submittedName>
</protein>
<organism evidence="9 10">
    <name type="scientific">Roseiterribacter gracilis</name>
    <dbReference type="NCBI Taxonomy" id="2812848"/>
    <lineage>
        <taxon>Bacteria</taxon>
        <taxon>Pseudomonadati</taxon>
        <taxon>Pseudomonadota</taxon>
        <taxon>Alphaproteobacteria</taxon>
        <taxon>Rhodospirillales</taxon>
        <taxon>Roseiterribacteraceae</taxon>
        <taxon>Roseiterribacter</taxon>
    </lineage>
</organism>
<evidence type="ECO:0000256" key="1">
    <source>
        <dbReference type="ARBA" id="ARBA00004496"/>
    </source>
</evidence>
<dbReference type="Proteomes" id="UP000681075">
    <property type="component" value="Unassembled WGS sequence"/>
</dbReference>
<evidence type="ECO:0000313" key="10">
    <source>
        <dbReference type="Proteomes" id="UP000681075"/>
    </source>
</evidence>